<feature type="region of interest" description="Disordered" evidence="1">
    <location>
        <begin position="149"/>
        <end position="194"/>
    </location>
</feature>
<evidence type="ECO:0000313" key="3">
    <source>
        <dbReference type="EMBL" id="KAL3816584.1"/>
    </source>
</evidence>
<proteinExistence type="predicted"/>
<dbReference type="AlphaFoldDB" id="A0ABD3RWH8"/>
<feature type="region of interest" description="Disordered" evidence="1">
    <location>
        <begin position="254"/>
        <end position="281"/>
    </location>
</feature>
<evidence type="ECO:0000313" key="4">
    <source>
        <dbReference type="Proteomes" id="UP001530377"/>
    </source>
</evidence>
<accession>A0ABD3RWH8</accession>
<protein>
    <recommendedName>
        <fullName evidence="2">SAP domain-containing protein</fullName>
    </recommendedName>
</protein>
<evidence type="ECO:0000259" key="2">
    <source>
        <dbReference type="PROSITE" id="PS50800"/>
    </source>
</evidence>
<feature type="compositionally biased region" description="Low complexity" evidence="1">
    <location>
        <begin position="160"/>
        <end position="180"/>
    </location>
</feature>
<organism evidence="3 4">
    <name type="scientific">Cyclostephanos tholiformis</name>
    <dbReference type="NCBI Taxonomy" id="382380"/>
    <lineage>
        <taxon>Eukaryota</taxon>
        <taxon>Sar</taxon>
        <taxon>Stramenopiles</taxon>
        <taxon>Ochrophyta</taxon>
        <taxon>Bacillariophyta</taxon>
        <taxon>Coscinodiscophyceae</taxon>
        <taxon>Thalassiosirophycidae</taxon>
        <taxon>Stephanodiscales</taxon>
        <taxon>Stephanodiscaceae</taxon>
        <taxon>Cyclostephanos</taxon>
    </lineage>
</organism>
<dbReference type="Pfam" id="PF02037">
    <property type="entry name" value="SAP"/>
    <property type="match status" value="1"/>
</dbReference>
<feature type="domain" description="SAP" evidence="2">
    <location>
        <begin position="114"/>
        <end position="148"/>
    </location>
</feature>
<feature type="region of interest" description="Disordered" evidence="1">
    <location>
        <begin position="15"/>
        <end position="34"/>
    </location>
</feature>
<keyword evidence="4" id="KW-1185">Reference proteome</keyword>
<evidence type="ECO:0000256" key="1">
    <source>
        <dbReference type="SAM" id="MobiDB-lite"/>
    </source>
</evidence>
<dbReference type="InterPro" id="IPR003034">
    <property type="entry name" value="SAP_dom"/>
</dbReference>
<dbReference type="Gene3D" id="1.10.720.30">
    <property type="entry name" value="SAP domain"/>
    <property type="match status" value="1"/>
</dbReference>
<feature type="compositionally biased region" description="Acidic residues" evidence="1">
    <location>
        <begin position="94"/>
        <end position="110"/>
    </location>
</feature>
<dbReference type="InterPro" id="IPR036361">
    <property type="entry name" value="SAP_dom_sf"/>
</dbReference>
<feature type="region of interest" description="Disordered" evidence="1">
    <location>
        <begin position="88"/>
        <end position="114"/>
    </location>
</feature>
<name>A0ABD3RWH8_9STRA</name>
<feature type="compositionally biased region" description="Acidic residues" evidence="1">
    <location>
        <begin position="263"/>
        <end position="273"/>
    </location>
</feature>
<gene>
    <name evidence="3" type="ORF">ACHAXA_003824</name>
</gene>
<reference evidence="3 4" key="1">
    <citation type="submission" date="2024-10" db="EMBL/GenBank/DDBJ databases">
        <title>Updated reference genomes for cyclostephanoid diatoms.</title>
        <authorList>
            <person name="Roberts W.R."/>
            <person name="Alverson A.J."/>
        </authorList>
    </citation>
    <scope>NUCLEOTIDE SEQUENCE [LARGE SCALE GENOMIC DNA]</scope>
    <source>
        <strain evidence="3 4">AJA228-03</strain>
    </source>
</reference>
<dbReference type="PROSITE" id="PS50800">
    <property type="entry name" value="SAP"/>
    <property type="match status" value="1"/>
</dbReference>
<dbReference type="SUPFAM" id="SSF68906">
    <property type="entry name" value="SAP domain"/>
    <property type="match status" value="1"/>
</dbReference>
<dbReference type="EMBL" id="JALLPB020000142">
    <property type="protein sequence ID" value="KAL3816584.1"/>
    <property type="molecule type" value="Genomic_DNA"/>
</dbReference>
<comment type="caution">
    <text evidence="3">The sequence shown here is derived from an EMBL/GenBank/DDBJ whole genome shotgun (WGS) entry which is preliminary data.</text>
</comment>
<sequence length="281" mass="31026">MTSGLVHMAAASSMMTRSLSRSSSHSRVRTTTTATTTARMMQLTARPWSSSVGLVASSSLVGPSSMMPSRALLQVCHHHRCRLTVRYSNANGNDDNDADDDCYRDDDDAGERDYESKKITELRELLRGRGLSASGIRANLIERLRAGNIDPSRAGNRPRTSTSKKTTTNNTKKTTTNGTTNRKERWENGGLDDEGAMGNLVRRRFRLSSSSGDWNDDDVRPNDDYGADLMEMTGDDIEGDPIRGVIVDLNQRSGGNNIIFANDGEEESEDEWDSFYKSLSN</sequence>
<dbReference type="Proteomes" id="UP001530377">
    <property type="component" value="Unassembled WGS sequence"/>
</dbReference>